<evidence type="ECO:0000313" key="3">
    <source>
        <dbReference type="Proteomes" id="UP000002517"/>
    </source>
</evidence>
<dbReference type="AlphaFoldDB" id="Q5WW75"/>
<dbReference type="HOGENOM" id="CLU_1336128_0_0_6"/>
<keyword evidence="1" id="KW-0812">Transmembrane</keyword>
<dbReference type="LegioList" id="lpl1580"/>
<dbReference type="Proteomes" id="UP000002517">
    <property type="component" value="Chromosome"/>
</dbReference>
<reference evidence="2 3" key="1">
    <citation type="journal article" date="2004" name="Nat. Genet.">
        <title>Evidence in the Legionella pneumophila genome for exploitation of host cell functions and high genome plasticity.</title>
        <authorList>
            <person name="Cazalet C."/>
            <person name="Rusniok C."/>
            <person name="Bruggemann H."/>
            <person name="Zidane N."/>
            <person name="Magnier A."/>
            <person name="Ma L."/>
            <person name="Tichit M."/>
            <person name="Jarraud S."/>
            <person name="Bouchier C."/>
            <person name="Vandenesch F."/>
            <person name="Kunst F."/>
            <person name="Etienne J."/>
            <person name="Glaser P."/>
            <person name="Buchrieser C."/>
        </authorList>
    </citation>
    <scope>NUCLEOTIDE SEQUENCE [LARGE SCALE GENOMIC DNA]</scope>
    <source>
        <strain evidence="2 3">Lens</strain>
    </source>
</reference>
<name>Q5WW75_LEGPL</name>
<accession>Q5WW75</accession>
<keyword evidence="1" id="KW-0472">Membrane</keyword>
<gene>
    <name evidence="2" type="ordered locus">lpl1580</name>
</gene>
<protein>
    <submittedName>
        <fullName evidence="2">Uncharacterized protein</fullName>
    </submittedName>
</protein>
<feature type="transmembrane region" description="Helical" evidence="1">
    <location>
        <begin position="131"/>
        <end position="150"/>
    </location>
</feature>
<sequence>MATGGEKTERPLSMEEHQQALLFQFVALYERWSEDRQVAAKQAYDLTKQLERFSEEVGRFSRIEEAVIGKLRQSLHETVVNLSEKMGGATTEALNSTLGSSVARMDGAAKKVETILAGHQEIRWLSQVKTLALNVLCSLVVSGLVVWFFMPKSTLPLTEADMNTYRIGKKFSLLWSTLPKEKQQWILSAIKDKERNEPGLIAKNK</sequence>
<keyword evidence="1" id="KW-1133">Transmembrane helix</keyword>
<organism evidence="2 3">
    <name type="scientific">Legionella pneumophila (strain Lens)</name>
    <dbReference type="NCBI Taxonomy" id="297245"/>
    <lineage>
        <taxon>Bacteria</taxon>
        <taxon>Pseudomonadati</taxon>
        <taxon>Pseudomonadota</taxon>
        <taxon>Gammaproteobacteria</taxon>
        <taxon>Legionellales</taxon>
        <taxon>Legionellaceae</taxon>
        <taxon>Legionella</taxon>
    </lineage>
</organism>
<evidence type="ECO:0000313" key="2">
    <source>
        <dbReference type="EMBL" id="CAH15820.1"/>
    </source>
</evidence>
<dbReference type="EMBL" id="CR628337">
    <property type="protein sequence ID" value="CAH15820.1"/>
    <property type="molecule type" value="Genomic_DNA"/>
</dbReference>
<proteinExistence type="predicted"/>
<evidence type="ECO:0000256" key="1">
    <source>
        <dbReference type="SAM" id="Phobius"/>
    </source>
</evidence>
<dbReference type="KEGG" id="lpf:lpl1580"/>